<evidence type="ECO:0000256" key="3">
    <source>
        <dbReference type="ARBA" id="ARBA00022679"/>
    </source>
</evidence>
<dbReference type="Gene3D" id="3.20.20.480">
    <property type="entry name" value="Trimethylamine methyltransferase-like"/>
    <property type="match status" value="1"/>
</dbReference>
<evidence type="ECO:0000256" key="2">
    <source>
        <dbReference type="ARBA" id="ARBA00022603"/>
    </source>
</evidence>
<dbReference type="InterPro" id="IPR038601">
    <property type="entry name" value="MttB-like_sf"/>
</dbReference>
<organism evidence="4">
    <name type="scientific">marine sediment metagenome</name>
    <dbReference type="NCBI Taxonomy" id="412755"/>
    <lineage>
        <taxon>unclassified sequences</taxon>
        <taxon>metagenomes</taxon>
        <taxon>ecological metagenomes</taxon>
    </lineage>
</organism>
<keyword evidence="2" id="KW-0489">Methyltransferase</keyword>
<gene>
    <name evidence="4" type="ORF">S01H1_29956</name>
</gene>
<dbReference type="GO" id="GO:0008168">
    <property type="term" value="F:methyltransferase activity"/>
    <property type="evidence" value="ECO:0007669"/>
    <property type="project" value="UniProtKB-KW"/>
</dbReference>
<dbReference type="GO" id="GO:0015948">
    <property type="term" value="P:methanogenesis"/>
    <property type="evidence" value="ECO:0007669"/>
    <property type="project" value="InterPro"/>
</dbReference>
<evidence type="ECO:0000256" key="1">
    <source>
        <dbReference type="ARBA" id="ARBA00007137"/>
    </source>
</evidence>
<evidence type="ECO:0000313" key="4">
    <source>
        <dbReference type="EMBL" id="GAF94156.1"/>
    </source>
</evidence>
<proteinExistence type="inferred from homology"/>
<comment type="caution">
    <text evidence="4">The sequence shown here is derived from an EMBL/GenBank/DDBJ whole genome shotgun (WGS) entry which is preliminary data.</text>
</comment>
<protein>
    <submittedName>
        <fullName evidence="4">Uncharacterized protein</fullName>
    </submittedName>
</protein>
<dbReference type="EMBL" id="BARS01018409">
    <property type="protein sequence ID" value="GAF94156.1"/>
    <property type="molecule type" value="Genomic_DNA"/>
</dbReference>
<dbReference type="Pfam" id="PF06253">
    <property type="entry name" value="MTTB"/>
    <property type="match status" value="1"/>
</dbReference>
<sequence length="178" mass="18883">MQLLGEYYGCPTGVHGGKTDSCFHDEQTGVEKAASMLMGVLAGAVGIGTIGHLENAVTFSPAQLVIDNEIAGFVRRCVREPIEVSEETLATALVDSVGPGGNFLTSPHTAEHFRDELFLSPLFGARGWEDARGRPEEFETSAKAEAMARELWKPPEAPVLSDGQIAEIDAIVGRATGG</sequence>
<dbReference type="GO" id="GO:0032259">
    <property type="term" value="P:methylation"/>
    <property type="evidence" value="ECO:0007669"/>
    <property type="project" value="UniProtKB-KW"/>
</dbReference>
<dbReference type="AlphaFoldDB" id="X0U484"/>
<keyword evidence="3" id="KW-0808">Transferase</keyword>
<accession>X0U484</accession>
<name>X0U484_9ZZZZ</name>
<comment type="similarity">
    <text evidence="1">Belongs to the trimethylamine methyltransferase family.</text>
</comment>
<dbReference type="InterPro" id="IPR010426">
    <property type="entry name" value="MTTB_MeTrfase"/>
</dbReference>
<reference evidence="4" key="1">
    <citation type="journal article" date="2014" name="Front. Microbiol.">
        <title>High frequency of phylogenetically diverse reductive dehalogenase-homologous genes in deep subseafloor sedimentary metagenomes.</title>
        <authorList>
            <person name="Kawai M."/>
            <person name="Futagami T."/>
            <person name="Toyoda A."/>
            <person name="Takaki Y."/>
            <person name="Nishi S."/>
            <person name="Hori S."/>
            <person name="Arai W."/>
            <person name="Tsubouchi T."/>
            <person name="Morono Y."/>
            <person name="Uchiyama I."/>
            <person name="Ito T."/>
            <person name="Fujiyama A."/>
            <person name="Inagaki F."/>
            <person name="Takami H."/>
        </authorList>
    </citation>
    <scope>NUCLEOTIDE SEQUENCE</scope>
    <source>
        <strain evidence="4">Expedition CK06-06</strain>
    </source>
</reference>